<feature type="transmembrane region" description="Helical" evidence="1">
    <location>
        <begin position="40"/>
        <end position="61"/>
    </location>
</feature>
<dbReference type="GO" id="GO:0005886">
    <property type="term" value="C:plasma membrane"/>
    <property type="evidence" value="ECO:0007669"/>
    <property type="project" value="TreeGrafter"/>
</dbReference>
<feature type="domain" description="DUF218" evidence="2">
    <location>
        <begin position="175"/>
        <end position="324"/>
    </location>
</feature>
<protein>
    <recommendedName>
        <fullName evidence="2">DUF218 domain-containing protein</fullName>
    </recommendedName>
</protein>
<dbReference type="Gene3D" id="3.40.50.620">
    <property type="entry name" value="HUPs"/>
    <property type="match status" value="1"/>
</dbReference>
<feature type="transmembrane region" description="Helical" evidence="1">
    <location>
        <begin position="331"/>
        <end position="354"/>
    </location>
</feature>
<evidence type="ECO:0000313" key="3">
    <source>
        <dbReference type="EMBL" id="AUJ29243.1"/>
    </source>
</evidence>
<dbReference type="InterPro" id="IPR003848">
    <property type="entry name" value="DUF218"/>
</dbReference>
<name>A0A3Q8CY68_9LACO</name>
<keyword evidence="1" id="KW-0472">Membrane</keyword>
<dbReference type="PANTHER" id="PTHR30336">
    <property type="entry name" value="INNER MEMBRANE PROTEIN, PROBABLE PERMEASE"/>
    <property type="match status" value="1"/>
</dbReference>
<proteinExistence type="predicted"/>
<dbReference type="Pfam" id="PF02698">
    <property type="entry name" value="DUF218"/>
    <property type="match status" value="1"/>
</dbReference>
<keyword evidence="1" id="KW-0812">Transmembrane</keyword>
<evidence type="ECO:0000313" key="4">
    <source>
        <dbReference type="Proteomes" id="UP000314960"/>
    </source>
</evidence>
<feature type="transmembrane region" description="Helical" evidence="1">
    <location>
        <begin position="104"/>
        <end position="124"/>
    </location>
</feature>
<sequence length="355" mass="39890">MQTDLATIIVIASWLIFIGFGGLLSISLKRNKFRLLNGILGNMTLIVLAITVILTVVYSQIQWLEYGILILAVVILIPIFIIYVALGFLLLWNAFIVWRRESHTLGNMLTLFLGIIIIVSPLVFRGLRAVLPNDLAEIIISSTLIVVGYAVFWLLNFITSFLITRLLPPKLNKKYIIVLGSGLLDGNRVSPLLASRIVRAKEFCELQFKKNKTKPIVIFSGGQGKDETISEGQAMKEYALEHSMQDLELFAETKSKNTYQNMLFSKKIIIEQGIPLDSGIFSTSDYHTFRAAGFARYVGLNIDGIGAKTSKFFIPNAFIREYIAILMQHRLFHLLALSILLLLNLGLALLNIWLK</sequence>
<keyword evidence="1" id="KW-1133">Transmembrane helix</keyword>
<evidence type="ECO:0000256" key="1">
    <source>
        <dbReference type="SAM" id="Phobius"/>
    </source>
</evidence>
<dbReference type="PANTHER" id="PTHR30336:SF18">
    <property type="entry name" value="MEMBRANE PROTEIN"/>
    <property type="match status" value="1"/>
</dbReference>
<feature type="transmembrane region" description="Helical" evidence="1">
    <location>
        <begin position="67"/>
        <end position="92"/>
    </location>
</feature>
<dbReference type="Proteomes" id="UP000314960">
    <property type="component" value="Chromosome"/>
</dbReference>
<dbReference type="GO" id="GO:0000270">
    <property type="term" value="P:peptidoglycan metabolic process"/>
    <property type="evidence" value="ECO:0007669"/>
    <property type="project" value="TreeGrafter"/>
</dbReference>
<accession>A0A3Q8CY68</accession>
<dbReference type="RefSeq" id="WP_141052850.1">
    <property type="nucleotide sequence ID" value="NZ_CP018176.1"/>
</dbReference>
<dbReference type="EMBL" id="CP018176">
    <property type="protein sequence ID" value="AUJ29243.1"/>
    <property type="molecule type" value="Genomic_DNA"/>
</dbReference>
<evidence type="ECO:0000259" key="2">
    <source>
        <dbReference type="Pfam" id="PF02698"/>
    </source>
</evidence>
<dbReference type="InterPro" id="IPR014729">
    <property type="entry name" value="Rossmann-like_a/b/a_fold"/>
</dbReference>
<dbReference type="CDD" id="cd06259">
    <property type="entry name" value="YdcF-like"/>
    <property type="match status" value="1"/>
</dbReference>
<dbReference type="AlphaFoldDB" id="A0A3Q8CY68"/>
<reference evidence="3 4" key="1">
    <citation type="submission" date="2016-11" db="EMBL/GenBank/DDBJ databases">
        <title>Interaction between Lactobacillus species and yeast in water kefir.</title>
        <authorList>
            <person name="Behr J."/>
            <person name="Xu D."/>
            <person name="Vogel R.F."/>
        </authorList>
    </citation>
    <scope>NUCLEOTIDE SEQUENCE [LARGE SCALE GENOMIC DNA]</scope>
    <source>
        <strain evidence="3 4">TMW 1.1822</strain>
    </source>
</reference>
<dbReference type="InterPro" id="IPR051599">
    <property type="entry name" value="Cell_Envelope_Assoc"/>
</dbReference>
<organism evidence="3 4">
    <name type="scientific">Liquorilactobacillus hordei</name>
    <dbReference type="NCBI Taxonomy" id="468911"/>
    <lineage>
        <taxon>Bacteria</taxon>
        <taxon>Bacillati</taxon>
        <taxon>Bacillota</taxon>
        <taxon>Bacilli</taxon>
        <taxon>Lactobacillales</taxon>
        <taxon>Lactobacillaceae</taxon>
        <taxon>Liquorilactobacillus</taxon>
    </lineage>
</organism>
<dbReference type="GO" id="GO:0043164">
    <property type="term" value="P:Gram-negative-bacterium-type cell wall biogenesis"/>
    <property type="evidence" value="ECO:0007669"/>
    <property type="project" value="TreeGrafter"/>
</dbReference>
<gene>
    <name evidence="3" type="ORF">BSQ49_02930</name>
</gene>
<feature type="transmembrane region" description="Helical" evidence="1">
    <location>
        <begin position="6"/>
        <end position="28"/>
    </location>
</feature>
<feature type="transmembrane region" description="Helical" evidence="1">
    <location>
        <begin position="144"/>
        <end position="167"/>
    </location>
</feature>
<dbReference type="KEGG" id="lhw:BSQ49_02930"/>